<feature type="chain" id="PRO_5013210756" evidence="7">
    <location>
        <begin position="25"/>
        <end position="495"/>
    </location>
</feature>
<dbReference type="Gene3D" id="3.30.1120.10">
    <property type="match status" value="1"/>
</dbReference>
<evidence type="ECO:0000256" key="3">
    <source>
        <dbReference type="ARBA" id="ARBA00022723"/>
    </source>
</evidence>
<comment type="similarity">
    <text evidence="2">Belongs to the sulfatase family.</text>
</comment>
<dbReference type="Pfam" id="PF00884">
    <property type="entry name" value="Sulfatase"/>
    <property type="match status" value="1"/>
</dbReference>
<dbReference type="PROSITE" id="PS00149">
    <property type="entry name" value="SULFATASE_2"/>
    <property type="match status" value="1"/>
</dbReference>
<dbReference type="CDD" id="cd16029">
    <property type="entry name" value="4-S"/>
    <property type="match status" value="1"/>
</dbReference>
<dbReference type="STRING" id="6573.A0A210QUG0"/>
<dbReference type="PROSITE" id="PS00523">
    <property type="entry name" value="SULFATASE_1"/>
    <property type="match status" value="1"/>
</dbReference>
<dbReference type="GO" id="GO:0046872">
    <property type="term" value="F:metal ion binding"/>
    <property type="evidence" value="ECO:0007669"/>
    <property type="project" value="UniProtKB-KW"/>
</dbReference>
<dbReference type="AlphaFoldDB" id="A0A210QUG0"/>
<evidence type="ECO:0000259" key="8">
    <source>
        <dbReference type="Pfam" id="PF00884"/>
    </source>
</evidence>
<reference evidence="9 10" key="1">
    <citation type="journal article" date="2017" name="Nat. Ecol. Evol.">
        <title>Scallop genome provides insights into evolution of bilaterian karyotype and development.</title>
        <authorList>
            <person name="Wang S."/>
            <person name="Zhang J."/>
            <person name="Jiao W."/>
            <person name="Li J."/>
            <person name="Xun X."/>
            <person name="Sun Y."/>
            <person name="Guo X."/>
            <person name="Huan P."/>
            <person name="Dong B."/>
            <person name="Zhang L."/>
            <person name="Hu X."/>
            <person name="Sun X."/>
            <person name="Wang J."/>
            <person name="Zhao C."/>
            <person name="Wang Y."/>
            <person name="Wang D."/>
            <person name="Huang X."/>
            <person name="Wang R."/>
            <person name="Lv J."/>
            <person name="Li Y."/>
            <person name="Zhang Z."/>
            <person name="Liu B."/>
            <person name="Lu W."/>
            <person name="Hui Y."/>
            <person name="Liang J."/>
            <person name="Zhou Z."/>
            <person name="Hou R."/>
            <person name="Li X."/>
            <person name="Liu Y."/>
            <person name="Li H."/>
            <person name="Ning X."/>
            <person name="Lin Y."/>
            <person name="Zhao L."/>
            <person name="Xing Q."/>
            <person name="Dou J."/>
            <person name="Li Y."/>
            <person name="Mao J."/>
            <person name="Guo H."/>
            <person name="Dou H."/>
            <person name="Li T."/>
            <person name="Mu C."/>
            <person name="Jiang W."/>
            <person name="Fu Q."/>
            <person name="Fu X."/>
            <person name="Miao Y."/>
            <person name="Liu J."/>
            <person name="Yu Q."/>
            <person name="Li R."/>
            <person name="Liao H."/>
            <person name="Li X."/>
            <person name="Kong Y."/>
            <person name="Jiang Z."/>
            <person name="Chourrout D."/>
            <person name="Li R."/>
            <person name="Bao Z."/>
        </authorList>
    </citation>
    <scope>NUCLEOTIDE SEQUENCE [LARGE SCALE GENOMIC DNA]</scope>
    <source>
        <strain evidence="9 10">PY_sf001</strain>
    </source>
</reference>
<dbReference type="EMBL" id="NEDP02001821">
    <property type="protein sequence ID" value="OWF52332.1"/>
    <property type="molecule type" value="Genomic_DNA"/>
</dbReference>
<protein>
    <submittedName>
        <fullName evidence="9">Arylsulfatase B</fullName>
    </submittedName>
</protein>
<dbReference type="InterPro" id="IPR017850">
    <property type="entry name" value="Alkaline_phosphatase_core_sf"/>
</dbReference>
<feature type="domain" description="Sulfatase N-terminal" evidence="8">
    <location>
        <begin position="27"/>
        <end position="334"/>
    </location>
</feature>
<organism evidence="9 10">
    <name type="scientific">Mizuhopecten yessoensis</name>
    <name type="common">Japanese scallop</name>
    <name type="synonym">Patinopecten yessoensis</name>
    <dbReference type="NCBI Taxonomy" id="6573"/>
    <lineage>
        <taxon>Eukaryota</taxon>
        <taxon>Metazoa</taxon>
        <taxon>Spiralia</taxon>
        <taxon>Lophotrochozoa</taxon>
        <taxon>Mollusca</taxon>
        <taxon>Bivalvia</taxon>
        <taxon>Autobranchia</taxon>
        <taxon>Pteriomorphia</taxon>
        <taxon>Pectinida</taxon>
        <taxon>Pectinoidea</taxon>
        <taxon>Pectinidae</taxon>
        <taxon>Mizuhopecten</taxon>
    </lineage>
</organism>
<dbReference type="PANTHER" id="PTHR10342">
    <property type="entry name" value="ARYLSULFATASE"/>
    <property type="match status" value="1"/>
</dbReference>
<dbReference type="GO" id="GO:0008484">
    <property type="term" value="F:sulfuric ester hydrolase activity"/>
    <property type="evidence" value="ECO:0007669"/>
    <property type="project" value="InterPro"/>
</dbReference>
<keyword evidence="5" id="KW-0106">Calcium</keyword>
<evidence type="ECO:0000313" key="9">
    <source>
        <dbReference type="EMBL" id="OWF52332.1"/>
    </source>
</evidence>
<dbReference type="SUPFAM" id="SSF53649">
    <property type="entry name" value="Alkaline phosphatase-like"/>
    <property type="match status" value="1"/>
</dbReference>
<evidence type="ECO:0000256" key="5">
    <source>
        <dbReference type="ARBA" id="ARBA00022837"/>
    </source>
</evidence>
<keyword evidence="7" id="KW-0732">Signal</keyword>
<gene>
    <name evidence="9" type="ORF">KP79_PYT20201</name>
</gene>
<evidence type="ECO:0000256" key="1">
    <source>
        <dbReference type="ARBA" id="ARBA00001913"/>
    </source>
</evidence>
<keyword evidence="6" id="KW-0325">Glycoprotein</keyword>
<dbReference type="Gene3D" id="3.40.720.10">
    <property type="entry name" value="Alkaline Phosphatase, subunit A"/>
    <property type="match status" value="1"/>
</dbReference>
<keyword evidence="3" id="KW-0479">Metal-binding</keyword>
<dbReference type="Proteomes" id="UP000242188">
    <property type="component" value="Unassembled WGS sequence"/>
</dbReference>
<comment type="cofactor">
    <cofactor evidence="1">
        <name>Ca(2+)</name>
        <dbReference type="ChEBI" id="CHEBI:29108"/>
    </cofactor>
</comment>
<dbReference type="OrthoDB" id="103349at2759"/>
<sequence>MEIFLTLPVLCALTLLLLIGGRDAKQPNIVFMVADDYGWNDVGFRNPDMITPNIDKLAYEGVILNQSYVQPVCTPSRNAFMTGVYPFKAGLQHGALLPQQAVCSPFNKPFLPQYLKKLGYETHAIGKWHLGFCKWECTPTYRGFDSFYGFYQGQEQYYNRTVAGGKDFRDDKQPIMPDTTKYSTYVYADRARKVISQHDKSKPFYLYFPFQSVHEPIEVPVSYENMYSNIKNEGRRKYSGMVTAMDDLVGNVTAALKENGMYDETLFVFTADNGGWPLFHGNNYPLRGGKITIYEGGTRATAFISGKGLEKTGYTYNGMMHAVDWMPTILSAAGGTPEKDIDGLDQWESLRTGAPSKRTEFIYNLDDMNPPLQGHAAIRVGDYKLIEGYPGLYPGWYKPETETINLQTKKNDINTTNDERYAKQGNVQWLGRELYNLKDDPYEHHDLSLSHWDIAEELSKKMAEYHKQMIPANSPKGSAASNPQNFDGYWSPGWC</sequence>
<keyword evidence="4" id="KW-0378">Hydrolase</keyword>
<dbReference type="InterPro" id="IPR000917">
    <property type="entry name" value="Sulfatase_N"/>
</dbReference>
<accession>A0A210QUG0</accession>
<proteinExistence type="inferred from homology"/>
<comment type="caution">
    <text evidence="9">The sequence shown here is derived from an EMBL/GenBank/DDBJ whole genome shotgun (WGS) entry which is preliminary data.</text>
</comment>
<evidence type="ECO:0000256" key="4">
    <source>
        <dbReference type="ARBA" id="ARBA00022801"/>
    </source>
</evidence>
<evidence type="ECO:0000313" key="10">
    <source>
        <dbReference type="Proteomes" id="UP000242188"/>
    </source>
</evidence>
<evidence type="ECO:0000256" key="6">
    <source>
        <dbReference type="ARBA" id="ARBA00023180"/>
    </source>
</evidence>
<evidence type="ECO:0000256" key="7">
    <source>
        <dbReference type="SAM" id="SignalP"/>
    </source>
</evidence>
<dbReference type="InterPro" id="IPR047115">
    <property type="entry name" value="ARSB"/>
</dbReference>
<name>A0A210QUG0_MIZYE</name>
<keyword evidence="10" id="KW-1185">Reference proteome</keyword>
<feature type="signal peptide" evidence="7">
    <location>
        <begin position="1"/>
        <end position="24"/>
    </location>
</feature>
<dbReference type="PANTHER" id="PTHR10342:SF273">
    <property type="entry name" value="RE14504P"/>
    <property type="match status" value="1"/>
</dbReference>
<evidence type="ECO:0000256" key="2">
    <source>
        <dbReference type="ARBA" id="ARBA00008779"/>
    </source>
</evidence>
<dbReference type="InterPro" id="IPR024607">
    <property type="entry name" value="Sulfatase_CS"/>
</dbReference>